<dbReference type="Proteomes" id="UP000789702">
    <property type="component" value="Unassembled WGS sequence"/>
</dbReference>
<accession>A0ACA9ME44</accession>
<organism evidence="1 2">
    <name type="scientific">Dentiscutata heterogama</name>
    <dbReference type="NCBI Taxonomy" id="1316150"/>
    <lineage>
        <taxon>Eukaryota</taxon>
        <taxon>Fungi</taxon>
        <taxon>Fungi incertae sedis</taxon>
        <taxon>Mucoromycota</taxon>
        <taxon>Glomeromycotina</taxon>
        <taxon>Glomeromycetes</taxon>
        <taxon>Diversisporales</taxon>
        <taxon>Gigasporaceae</taxon>
        <taxon>Dentiscutata</taxon>
    </lineage>
</organism>
<evidence type="ECO:0000313" key="2">
    <source>
        <dbReference type="Proteomes" id="UP000789702"/>
    </source>
</evidence>
<dbReference type="EMBL" id="CAJVPU010008665">
    <property type="protein sequence ID" value="CAG8586450.1"/>
    <property type="molecule type" value="Genomic_DNA"/>
</dbReference>
<keyword evidence="2" id="KW-1185">Reference proteome</keyword>
<evidence type="ECO:0000313" key="1">
    <source>
        <dbReference type="EMBL" id="CAG8586450.1"/>
    </source>
</evidence>
<protein>
    <submittedName>
        <fullName evidence="1">11333_t:CDS:1</fullName>
    </submittedName>
</protein>
<feature type="non-terminal residue" evidence="1">
    <location>
        <position position="572"/>
    </location>
</feature>
<comment type="caution">
    <text evidence="1">The sequence shown here is derived from an EMBL/GenBank/DDBJ whole genome shotgun (WGS) entry which is preliminary data.</text>
</comment>
<name>A0ACA9ME44_9GLOM</name>
<gene>
    <name evidence="1" type="ORF">DHETER_LOCUS6686</name>
</gene>
<reference evidence="1" key="1">
    <citation type="submission" date="2021-06" db="EMBL/GenBank/DDBJ databases">
        <authorList>
            <person name="Kallberg Y."/>
            <person name="Tangrot J."/>
            <person name="Rosling A."/>
        </authorList>
    </citation>
    <scope>NUCLEOTIDE SEQUENCE</scope>
    <source>
        <strain evidence="1">IL203A</strain>
    </source>
</reference>
<sequence length="572" mass="66847">MNNKPIQNLVKDFSNLLENSEDFDIKIRVGEEPDIKEFKAHSIILSARSCYFKAAFSSRWAKKENGIIIFDKPNISPSVFEILINYIYTGTFSHKNEVGLLDIFIAADEIQLFEIIQQVEKRLLETESAWKFPEDFITICKHDTFTNLYQTALELVCKNPKIIFESNDFLEIKEDILIRLLKCDGLRLQEIEIWEYLIKWGIKNVESISDSDLTKWTQTDFERLEKVLHNCIPHIRFYELSISELHLIETQYKDILPNNLLNETYQYLSDPKKRNTLPKRESAYPFDSNIIDAKDAALIASWIDKKQEMPYHFKNMPFEFELIYRASLENFSIDKFHESCDNKGPTVVIIKIRNSKEIIGGYNPLDWYGNNLMKNNSDIFNDYNKYKFKTTSKSFIFSLFSLSNGAIPRISRVSSKKEAITWCMARGPCFGYQDLWIEHNSSRRSVSGKSKKHSYESGIIDKDTFEIEEYEVFQIIYKKFSFRIIFNRIFKFMIRFIVRTFSFIVLICKKVVGFIVSMFENIFEFILSIDEFIRIDVCCGLCWASSSATAFICLISLIIAGADKEELIDISG</sequence>
<proteinExistence type="predicted"/>